<organism evidence="1 2">
    <name type="scientific">Escherichia coli O45:K1 (strain S88 / ExPEC)</name>
    <dbReference type="NCBI Taxonomy" id="585035"/>
    <lineage>
        <taxon>Bacteria</taxon>
        <taxon>Pseudomonadati</taxon>
        <taxon>Pseudomonadota</taxon>
        <taxon>Gammaproteobacteria</taxon>
        <taxon>Enterobacterales</taxon>
        <taxon>Enterobacteriaceae</taxon>
        <taxon>Escherichia</taxon>
    </lineage>
</organism>
<dbReference type="Proteomes" id="UP000000747">
    <property type="component" value="Chromosome"/>
</dbReference>
<protein>
    <submittedName>
        <fullName evidence="1">Uncharacterized protein</fullName>
    </submittedName>
</protein>
<dbReference type="EMBL" id="CU928161">
    <property type="protein sequence ID" value="CAR03587.1"/>
    <property type="molecule type" value="Genomic_DNA"/>
</dbReference>
<keyword evidence="2" id="KW-1185">Reference proteome</keyword>
<evidence type="ECO:0000313" key="1">
    <source>
        <dbReference type="EMBL" id="CAR03587.1"/>
    </source>
</evidence>
<dbReference type="HOGENOM" id="CLU_2552887_0_0_6"/>
<reference evidence="2" key="1">
    <citation type="journal article" date="2009" name="PLoS Genet.">
        <title>Organised genome dynamics in the Escherichia coli species results in highly diverse adaptive paths.</title>
        <authorList>
            <person name="Touchon M."/>
            <person name="Hoede C."/>
            <person name="Tenaillon O."/>
            <person name="Barbe V."/>
            <person name="Baeriswyl S."/>
            <person name="Bidet P."/>
            <person name="Bingen E."/>
            <person name="Bonacorsi S."/>
            <person name="Bouchier C."/>
            <person name="Bouvet O."/>
            <person name="Calteau A."/>
            <person name="Chiapello H."/>
            <person name="Clermont O."/>
            <person name="Cruveiller S."/>
            <person name="Danchin A."/>
            <person name="Diard M."/>
            <person name="Dossat C."/>
            <person name="Karoui M.E."/>
            <person name="Frapy E."/>
            <person name="Garry L."/>
            <person name="Ghigo J.M."/>
            <person name="Gilles A.M."/>
            <person name="Johnson J."/>
            <person name="Le Bouguenec C."/>
            <person name="Lescat M."/>
            <person name="Mangenot S."/>
            <person name="Martinez-Jehanne V."/>
            <person name="Matic I."/>
            <person name="Nassif X."/>
            <person name="Oztas S."/>
            <person name="Petit M.A."/>
            <person name="Pichon C."/>
            <person name="Rouy Z."/>
            <person name="Ruf C.S."/>
            <person name="Schneider D."/>
            <person name="Tourret J."/>
            <person name="Vacherie B."/>
            <person name="Vallenet D."/>
            <person name="Medigue C."/>
            <person name="Rocha E.P.C."/>
            <person name="Denamur E."/>
        </authorList>
    </citation>
    <scope>NUCLEOTIDE SEQUENCE [LARGE SCALE GENOMIC DNA]</scope>
    <source>
        <strain evidence="2">S88 / ExPEC</strain>
    </source>
</reference>
<sequence length="102" mass="11850">MAYTSSAKTPFQRATALSGLLRSRECTALRCCTRTCWCCVDFVTQRPQHAFARKEIGCFTYNPWAIMKVSYNRVFLPEGLPIVCYNRASFLRWIAFLYGFRN</sequence>
<proteinExistence type="predicted"/>
<evidence type="ECO:0000313" key="2">
    <source>
        <dbReference type="Proteomes" id="UP000000747"/>
    </source>
</evidence>
<dbReference type="AlphaFoldDB" id="B7MF71"/>
<gene>
    <name evidence="1" type="ordered locus">ECS88_2305</name>
</gene>
<dbReference type="KEGG" id="ecz:ECS88_2305"/>
<name>B7MF71_ECO45</name>
<accession>B7MF71</accession>